<organism evidence="3">
    <name type="scientific">Liphistius thaleban</name>
    <dbReference type="NCBI Taxonomy" id="1905330"/>
    <lineage>
        <taxon>Eukaryota</taxon>
        <taxon>Metazoa</taxon>
        <taxon>Ecdysozoa</taxon>
        <taxon>Arthropoda</taxon>
        <taxon>Chelicerata</taxon>
        <taxon>Arachnida</taxon>
        <taxon>Araneae</taxon>
        <taxon>Mesothelae</taxon>
        <taxon>Liphistiidae</taxon>
        <taxon>Liphistius</taxon>
    </lineage>
</organism>
<keyword evidence="1" id="KW-0472">Membrane</keyword>
<proteinExistence type="predicted"/>
<evidence type="ECO:0000313" key="3">
    <source>
        <dbReference type="EMBL" id="SNX34447.1"/>
    </source>
</evidence>
<keyword evidence="2" id="KW-0732">Signal</keyword>
<evidence type="ECO:0000256" key="2">
    <source>
        <dbReference type="SAM" id="SignalP"/>
    </source>
</evidence>
<evidence type="ECO:0000256" key="1">
    <source>
        <dbReference type="SAM" id="Phobius"/>
    </source>
</evidence>
<reference evidence="3" key="1">
    <citation type="submission" date="2017-05" db="EMBL/GenBank/DDBJ databases">
        <authorList>
            <person name="QRISCLOUD D."/>
        </authorList>
    </citation>
    <scope>NUCLEOTIDE SEQUENCE</scope>
</reference>
<keyword evidence="1" id="KW-0812">Transmembrane</keyword>
<protein>
    <submittedName>
        <fullName evidence="3">U96-Liphistoxin-Lth1a_1</fullName>
    </submittedName>
</protein>
<accession>A0A4V6MK85</accession>
<keyword evidence="1" id="KW-1133">Transmembrane helix</keyword>
<dbReference type="AlphaFoldDB" id="A0A4V6MK85"/>
<dbReference type="EMBL" id="HAHM01000162">
    <property type="protein sequence ID" value="SNX34463.1"/>
    <property type="molecule type" value="Transcribed_RNA"/>
</dbReference>
<feature type="signal peptide" evidence="2">
    <location>
        <begin position="1"/>
        <end position="19"/>
    </location>
</feature>
<feature type="transmembrane region" description="Helical" evidence="1">
    <location>
        <begin position="58"/>
        <end position="80"/>
    </location>
</feature>
<feature type="transmembrane region" description="Helical" evidence="1">
    <location>
        <begin position="92"/>
        <end position="113"/>
    </location>
</feature>
<dbReference type="EMBL" id="HAHM01000161">
    <property type="protein sequence ID" value="SNX34447.1"/>
    <property type="molecule type" value="Transcribed_RNA"/>
</dbReference>
<reference evidence="3" key="2">
    <citation type="submission" date="2019-05" db="EMBL/GenBank/DDBJ databases">
        <title>Unravelling the molecular evolution of spider venoms.</title>
        <authorList>
            <person name="Pineda S."/>
        </authorList>
    </citation>
    <scope>NUCLEOTIDE SEQUENCE</scope>
</reference>
<sequence>MHILTSTMLMMSVFQLCELHVMSSLPSEGHRFTKVCPGNTLLCCSCMLFYPPVLTICYIHSTCLLPVISLHIVSVVNPCYRPALSSSMPICIILWWFLFGMALSMTSVFITLWTTSDLQVQILTI</sequence>
<feature type="chain" id="PRO_5036360367" evidence="2">
    <location>
        <begin position="20"/>
        <end position="125"/>
    </location>
</feature>
<name>A0A4V6MK85_9ARAC</name>